<dbReference type="InterPro" id="IPR043428">
    <property type="entry name" value="LivM-like"/>
</dbReference>
<keyword evidence="4 7" id="KW-1133">Transmembrane helix</keyword>
<reference evidence="8" key="1">
    <citation type="submission" date="2021-12" db="EMBL/GenBank/DDBJ databases">
        <authorList>
            <person name="Rodrigo-Torres L."/>
            <person name="Arahal R. D."/>
            <person name="Lucena T."/>
        </authorList>
    </citation>
    <scope>NUCLEOTIDE SEQUENCE</scope>
    <source>
        <strain evidence="8">CECT 8226</strain>
    </source>
</reference>
<gene>
    <name evidence="8" type="ORF">VHP8226_03641</name>
</gene>
<feature type="transmembrane region" description="Helical" evidence="7">
    <location>
        <begin position="292"/>
        <end position="316"/>
    </location>
</feature>
<evidence type="ECO:0000256" key="3">
    <source>
        <dbReference type="ARBA" id="ARBA00022692"/>
    </source>
</evidence>
<protein>
    <recommendedName>
        <fullName evidence="10">Urea ABC transporter permease subunit UrtC</fullName>
    </recommendedName>
</protein>
<evidence type="ECO:0008006" key="10">
    <source>
        <dbReference type="Google" id="ProtNLM"/>
    </source>
</evidence>
<feature type="transmembrane region" description="Helical" evidence="7">
    <location>
        <begin position="126"/>
        <end position="149"/>
    </location>
</feature>
<keyword evidence="2" id="KW-1003">Cell membrane</keyword>
<organism evidence="8 9">
    <name type="scientific">Vibrio hippocampi</name>
    <dbReference type="NCBI Taxonomy" id="654686"/>
    <lineage>
        <taxon>Bacteria</taxon>
        <taxon>Pseudomonadati</taxon>
        <taxon>Pseudomonadota</taxon>
        <taxon>Gammaproteobacteria</taxon>
        <taxon>Vibrionales</taxon>
        <taxon>Vibrionaceae</taxon>
        <taxon>Vibrio</taxon>
    </lineage>
</organism>
<dbReference type="EMBL" id="CAKLCM010000003">
    <property type="protein sequence ID" value="CAH0529885.1"/>
    <property type="molecule type" value="Genomic_DNA"/>
</dbReference>
<feature type="transmembrane region" description="Helical" evidence="7">
    <location>
        <begin position="328"/>
        <end position="352"/>
    </location>
</feature>
<dbReference type="NCBIfam" id="TIGR03408">
    <property type="entry name" value="urea_trans_UrtC"/>
    <property type="match status" value="1"/>
</dbReference>
<feature type="transmembrane region" description="Helical" evidence="7">
    <location>
        <begin position="245"/>
        <end position="272"/>
    </location>
</feature>
<dbReference type="RefSeq" id="WP_237486443.1">
    <property type="nucleotide sequence ID" value="NZ_CAKLCM010000003.1"/>
</dbReference>
<evidence type="ECO:0000256" key="6">
    <source>
        <dbReference type="SAM" id="MobiDB-lite"/>
    </source>
</evidence>
<feature type="transmembrane region" description="Helical" evidence="7">
    <location>
        <begin position="18"/>
        <end position="36"/>
    </location>
</feature>
<dbReference type="PANTHER" id="PTHR30482:SF4">
    <property type="entry name" value="SLR1201 PROTEIN"/>
    <property type="match status" value="1"/>
</dbReference>
<keyword evidence="3 7" id="KW-0812">Transmembrane</keyword>
<dbReference type="PANTHER" id="PTHR30482">
    <property type="entry name" value="HIGH-AFFINITY BRANCHED-CHAIN AMINO ACID TRANSPORT SYSTEM PERMEASE"/>
    <property type="match status" value="1"/>
</dbReference>
<proteinExistence type="predicted"/>
<evidence type="ECO:0000256" key="5">
    <source>
        <dbReference type="ARBA" id="ARBA00023136"/>
    </source>
</evidence>
<feature type="transmembrane region" description="Helical" evidence="7">
    <location>
        <begin position="156"/>
        <end position="175"/>
    </location>
</feature>
<keyword evidence="9" id="KW-1185">Reference proteome</keyword>
<dbReference type="CDD" id="cd06581">
    <property type="entry name" value="TM_PBP1_LivM_like"/>
    <property type="match status" value="1"/>
</dbReference>
<feature type="transmembrane region" description="Helical" evidence="7">
    <location>
        <begin position="204"/>
        <end position="224"/>
    </location>
</feature>
<evidence type="ECO:0000313" key="9">
    <source>
        <dbReference type="Proteomes" id="UP000838160"/>
    </source>
</evidence>
<accession>A0ABN8DQD5</accession>
<evidence type="ECO:0000256" key="2">
    <source>
        <dbReference type="ARBA" id="ARBA00022475"/>
    </source>
</evidence>
<feature type="transmembrane region" description="Helical" evidence="7">
    <location>
        <begin position="48"/>
        <end position="70"/>
    </location>
</feature>
<comment type="caution">
    <text evidence="8">The sequence shown here is derived from an EMBL/GenBank/DDBJ whole genome shotgun (WGS) entry which is preliminary data.</text>
</comment>
<comment type="subcellular location">
    <subcellularLocation>
        <location evidence="1">Cell inner membrane</location>
        <topology evidence="1">Multi-pass membrane protein</topology>
    </subcellularLocation>
</comment>
<evidence type="ECO:0000256" key="4">
    <source>
        <dbReference type="ARBA" id="ARBA00022989"/>
    </source>
</evidence>
<evidence type="ECO:0000313" key="8">
    <source>
        <dbReference type="EMBL" id="CAH0529885.1"/>
    </source>
</evidence>
<dbReference type="InterPro" id="IPR017778">
    <property type="entry name" value="ABC_transptr_urea_perm_UrtC"/>
</dbReference>
<evidence type="ECO:0000256" key="7">
    <source>
        <dbReference type="SAM" id="Phobius"/>
    </source>
</evidence>
<evidence type="ECO:0000256" key="1">
    <source>
        <dbReference type="ARBA" id="ARBA00004429"/>
    </source>
</evidence>
<sequence length="399" mass="43677">MLFQTNAFAQQDSSPVGWWKYLLLAALLFIILPLALDIFRLNLVGKYLTYAFVAIGLVLCWGCGGILSLGQGVFFGLGGYCMAMFLKLEASDPESTAIQSTPGIPDFMDWNQLTELPWFWQPFHSLTFTLIAVIAVPVLFAFIIAVAMFTRRVGGVYFAIITQAVAAILTILIIGQQGYTGGVNGITDLRTFLGWDIRSEFSQYLLYFINATLLFVCLVTALYIKRCKLGRLLVAMREKEDRVRFSGYNVASFKIFIFCVGAAFAAIGGAMFTLQVGFMSPSFVGIVPSIEMVIFCAVGGRLSLLGAVYGTLLVNVAKTSFSESFPELWLFAMGALFIGVVMAFPDGLAGLYQQHIEPRIKKRMLRKSSSAPVSTPAVKVESNSGSISPSVEERDNATV</sequence>
<dbReference type="InterPro" id="IPR001851">
    <property type="entry name" value="ABC_transp_permease"/>
</dbReference>
<dbReference type="Proteomes" id="UP000838160">
    <property type="component" value="Unassembled WGS sequence"/>
</dbReference>
<dbReference type="Pfam" id="PF02653">
    <property type="entry name" value="BPD_transp_2"/>
    <property type="match status" value="1"/>
</dbReference>
<feature type="region of interest" description="Disordered" evidence="6">
    <location>
        <begin position="367"/>
        <end position="399"/>
    </location>
</feature>
<keyword evidence="5 7" id="KW-0472">Membrane</keyword>
<name>A0ABN8DQD5_9VIBR</name>